<dbReference type="AlphaFoldDB" id="X0S588"/>
<feature type="non-terminal residue" evidence="1">
    <location>
        <position position="149"/>
    </location>
</feature>
<reference evidence="1" key="1">
    <citation type="journal article" date="2014" name="Front. Microbiol.">
        <title>High frequency of phylogenetically diverse reductive dehalogenase-homologous genes in deep subseafloor sedimentary metagenomes.</title>
        <authorList>
            <person name="Kawai M."/>
            <person name="Futagami T."/>
            <person name="Toyoda A."/>
            <person name="Takaki Y."/>
            <person name="Nishi S."/>
            <person name="Hori S."/>
            <person name="Arai W."/>
            <person name="Tsubouchi T."/>
            <person name="Morono Y."/>
            <person name="Uchiyama I."/>
            <person name="Ito T."/>
            <person name="Fujiyama A."/>
            <person name="Inagaki F."/>
            <person name="Takami H."/>
        </authorList>
    </citation>
    <scope>NUCLEOTIDE SEQUENCE</scope>
    <source>
        <strain evidence="1">Expedition CK06-06</strain>
    </source>
</reference>
<gene>
    <name evidence="1" type="ORF">S01H1_08406</name>
</gene>
<evidence type="ECO:0000313" key="1">
    <source>
        <dbReference type="EMBL" id="GAF76233.1"/>
    </source>
</evidence>
<dbReference type="EMBL" id="BARS01004313">
    <property type="protein sequence ID" value="GAF76233.1"/>
    <property type="molecule type" value="Genomic_DNA"/>
</dbReference>
<comment type="caution">
    <text evidence="1">The sequence shown here is derived from an EMBL/GenBank/DDBJ whole genome shotgun (WGS) entry which is preliminary data.</text>
</comment>
<name>X0S588_9ZZZZ</name>
<organism evidence="1">
    <name type="scientific">marine sediment metagenome</name>
    <dbReference type="NCBI Taxonomy" id="412755"/>
    <lineage>
        <taxon>unclassified sequences</taxon>
        <taxon>metagenomes</taxon>
        <taxon>ecological metagenomes</taxon>
    </lineage>
</organism>
<accession>X0S588</accession>
<sequence>MFIRNVTIKKAVLGSPPSFVWQDTLGNNDLSNWTENDSDNNGAFDGTNYSWNSPLGEASIYVQFHHRGISFGGDFEMELDFDLTSFTGTPSDDDRISMRLQEDTFSKDYAVVYIGIRGTGLGGWEYYLRDEYGAGYVSGPAASTGNHKV</sequence>
<proteinExistence type="predicted"/>
<protein>
    <submittedName>
        <fullName evidence="1">Uncharacterized protein</fullName>
    </submittedName>
</protein>